<keyword evidence="1" id="KW-0472">Membrane</keyword>
<keyword evidence="1" id="KW-1133">Transmembrane helix</keyword>
<feature type="transmembrane region" description="Helical" evidence="1">
    <location>
        <begin position="54"/>
        <end position="72"/>
    </location>
</feature>
<dbReference type="InParanoid" id="A0A165G9T9"/>
<accession>A0A165G9T9</accession>
<name>A0A165G9T9_EXIGL</name>
<dbReference type="OrthoDB" id="3349377at2759"/>
<dbReference type="EMBL" id="KV426054">
    <property type="protein sequence ID" value="KZV90200.1"/>
    <property type="molecule type" value="Genomic_DNA"/>
</dbReference>
<sequence length="140" mass="15226">MAAYTDSYRSARLRAAHSSFGTGITLADETWQDHRLIHDLKECNIFFVLIRDSLGYFVFVSSALAAAIVMFSTAPENALWTDLLIDTFGAIGGTRLIFSMVRAAGHPEWNTTSTAMSGSIAITLAFAAQSGETTREDPEV</sequence>
<dbReference type="Proteomes" id="UP000077266">
    <property type="component" value="Unassembled WGS sequence"/>
</dbReference>
<dbReference type="AlphaFoldDB" id="A0A165G9T9"/>
<reference evidence="2 3" key="1">
    <citation type="journal article" date="2016" name="Mol. Biol. Evol.">
        <title>Comparative Genomics of Early-Diverging Mushroom-Forming Fungi Provides Insights into the Origins of Lignocellulose Decay Capabilities.</title>
        <authorList>
            <person name="Nagy L.G."/>
            <person name="Riley R."/>
            <person name="Tritt A."/>
            <person name="Adam C."/>
            <person name="Daum C."/>
            <person name="Floudas D."/>
            <person name="Sun H."/>
            <person name="Yadav J.S."/>
            <person name="Pangilinan J."/>
            <person name="Larsson K.H."/>
            <person name="Matsuura K."/>
            <person name="Barry K."/>
            <person name="Labutti K."/>
            <person name="Kuo R."/>
            <person name="Ohm R.A."/>
            <person name="Bhattacharya S.S."/>
            <person name="Shirouzu T."/>
            <person name="Yoshinaga Y."/>
            <person name="Martin F.M."/>
            <person name="Grigoriev I.V."/>
            <person name="Hibbett D.S."/>
        </authorList>
    </citation>
    <scope>NUCLEOTIDE SEQUENCE [LARGE SCALE GENOMIC DNA]</scope>
    <source>
        <strain evidence="2 3">HHB12029</strain>
    </source>
</reference>
<gene>
    <name evidence="2" type="ORF">EXIGLDRAFT_771038</name>
</gene>
<evidence type="ECO:0000256" key="1">
    <source>
        <dbReference type="SAM" id="Phobius"/>
    </source>
</evidence>
<keyword evidence="3" id="KW-1185">Reference proteome</keyword>
<keyword evidence="1" id="KW-0812">Transmembrane</keyword>
<organism evidence="2 3">
    <name type="scientific">Exidia glandulosa HHB12029</name>
    <dbReference type="NCBI Taxonomy" id="1314781"/>
    <lineage>
        <taxon>Eukaryota</taxon>
        <taxon>Fungi</taxon>
        <taxon>Dikarya</taxon>
        <taxon>Basidiomycota</taxon>
        <taxon>Agaricomycotina</taxon>
        <taxon>Agaricomycetes</taxon>
        <taxon>Auriculariales</taxon>
        <taxon>Exidiaceae</taxon>
        <taxon>Exidia</taxon>
    </lineage>
</organism>
<evidence type="ECO:0000313" key="2">
    <source>
        <dbReference type="EMBL" id="KZV90200.1"/>
    </source>
</evidence>
<protein>
    <submittedName>
        <fullName evidence="2">Uncharacterized protein</fullName>
    </submittedName>
</protein>
<evidence type="ECO:0000313" key="3">
    <source>
        <dbReference type="Proteomes" id="UP000077266"/>
    </source>
</evidence>
<proteinExistence type="predicted"/>